<protein>
    <submittedName>
        <fullName evidence="2">Enoyl-CoA hydratase/carnithine racemase</fullName>
    </submittedName>
</protein>
<dbReference type="Pfam" id="PF00378">
    <property type="entry name" value="ECH_1"/>
    <property type="match status" value="1"/>
</dbReference>
<dbReference type="InterPro" id="IPR001753">
    <property type="entry name" value="Enoyl-CoA_hydra/iso"/>
</dbReference>
<gene>
    <name evidence="2" type="ORF">J2W36_003267</name>
</gene>
<evidence type="ECO:0000256" key="1">
    <source>
        <dbReference type="ARBA" id="ARBA00005254"/>
    </source>
</evidence>
<sequence>MTETTPQTAPPAAKAVIQLVADGAVATLLLDLAQPKNSFRASDVERLSALLDEAVQSGARCLVIRGAGTVFSAGWDIGSIDPAGDDPMAVIAGVVGPFCRKLRELPVPTIAAVAGPALGFGLGLALCCDLCVAEEDALFGSPFRHIGMVPDTGAHYFFLSRLGHALASELIYTGRMVSGEEAMRLRLINRAVAKGSVAAEAHALAQNIAGGPTEAFRLSKQILLEGGDFESMVAHEGRQLRKVFATADLHEGIAAFQQRRKPHFTGA</sequence>
<evidence type="ECO:0000313" key="2">
    <source>
        <dbReference type="EMBL" id="MDP9901001.1"/>
    </source>
</evidence>
<dbReference type="SUPFAM" id="SSF52096">
    <property type="entry name" value="ClpP/crotonase"/>
    <property type="match status" value="1"/>
</dbReference>
<dbReference type="PANTHER" id="PTHR43459">
    <property type="entry name" value="ENOYL-COA HYDRATASE"/>
    <property type="match status" value="1"/>
</dbReference>
<dbReference type="EMBL" id="JAUSRO010000010">
    <property type="protein sequence ID" value="MDP9901001.1"/>
    <property type="molecule type" value="Genomic_DNA"/>
</dbReference>
<evidence type="ECO:0000313" key="3">
    <source>
        <dbReference type="Proteomes" id="UP001226867"/>
    </source>
</evidence>
<dbReference type="Proteomes" id="UP001226867">
    <property type="component" value="Unassembled WGS sequence"/>
</dbReference>
<comment type="caution">
    <text evidence="2">The sequence shown here is derived from an EMBL/GenBank/DDBJ whole genome shotgun (WGS) entry which is preliminary data.</text>
</comment>
<accession>A0ABT9S9H1</accession>
<comment type="similarity">
    <text evidence="1">Belongs to the enoyl-CoA hydratase/isomerase family.</text>
</comment>
<dbReference type="Gene3D" id="1.10.12.10">
    <property type="entry name" value="Lyase 2-enoyl-coa Hydratase, Chain A, domain 2"/>
    <property type="match status" value="1"/>
</dbReference>
<reference evidence="2 3" key="1">
    <citation type="submission" date="2023-07" db="EMBL/GenBank/DDBJ databases">
        <title>Sorghum-associated microbial communities from plants grown in Nebraska, USA.</title>
        <authorList>
            <person name="Schachtman D."/>
        </authorList>
    </citation>
    <scope>NUCLEOTIDE SEQUENCE [LARGE SCALE GENOMIC DNA]</scope>
    <source>
        <strain evidence="2 3">DS1607</strain>
    </source>
</reference>
<dbReference type="Gene3D" id="3.90.226.10">
    <property type="entry name" value="2-enoyl-CoA Hydratase, Chain A, domain 1"/>
    <property type="match status" value="1"/>
</dbReference>
<name>A0ABT9S9H1_9BURK</name>
<proteinExistence type="inferred from homology"/>
<dbReference type="PANTHER" id="PTHR43459:SF1">
    <property type="entry name" value="EG:BACN32G11.4 PROTEIN"/>
    <property type="match status" value="1"/>
</dbReference>
<organism evidence="2 3">
    <name type="scientific">Variovorax ginsengisoli</name>
    <dbReference type="NCBI Taxonomy" id="363844"/>
    <lineage>
        <taxon>Bacteria</taxon>
        <taxon>Pseudomonadati</taxon>
        <taxon>Pseudomonadota</taxon>
        <taxon>Betaproteobacteria</taxon>
        <taxon>Burkholderiales</taxon>
        <taxon>Comamonadaceae</taxon>
        <taxon>Variovorax</taxon>
    </lineage>
</organism>
<keyword evidence="3" id="KW-1185">Reference proteome</keyword>
<dbReference type="InterPro" id="IPR029045">
    <property type="entry name" value="ClpP/crotonase-like_dom_sf"/>
</dbReference>
<dbReference type="RefSeq" id="WP_307690790.1">
    <property type="nucleotide sequence ID" value="NZ_JAUSRO010000010.1"/>
</dbReference>
<dbReference type="InterPro" id="IPR014748">
    <property type="entry name" value="Enoyl-CoA_hydra_C"/>
</dbReference>
<dbReference type="CDD" id="cd06558">
    <property type="entry name" value="crotonase-like"/>
    <property type="match status" value="1"/>
</dbReference>